<evidence type="ECO:0000313" key="1">
    <source>
        <dbReference type="EMBL" id="VTT79678.1"/>
    </source>
</evidence>
<accession>A0A9Q9UFP7</accession>
<dbReference type="Proteomes" id="UP000760494">
    <property type="component" value="Unassembled WGS sequence"/>
</dbReference>
<organism evidence="1 2">
    <name type="scientific">Fusarium fujikuroi</name>
    <name type="common">Bakanae and foot rot disease fungus</name>
    <name type="synonym">Gibberella fujikuroi</name>
    <dbReference type="NCBI Taxonomy" id="5127"/>
    <lineage>
        <taxon>Eukaryota</taxon>
        <taxon>Fungi</taxon>
        <taxon>Dikarya</taxon>
        <taxon>Ascomycota</taxon>
        <taxon>Pezizomycotina</taxon>
        <taxon>Sordariomycetes</taxon>
        <taxon>Hypocreomycetidae</taxon>
        <taxon>Hypocreales</taxon>
        <taxon>Nectriaceae</taxon>
        <taxon>Fusarium</taxon>
        <taxon>Fusarium fujikuroi species complex</taxon>
    </lineage>
</organism>
<reference evidence="1" key="1">
    <citation type="submission" date="2019-05" db="EMBL/GenBank/DDBJ databases">
        <authorList>
            <person name="Piombo E."/>
        </authorList>
    </citation>
    <scope>NUCLEOTIDE SEQUENCE</scope>
    <source>
        <strain evidence="1">C2S</strain>
    </source>
</reference>
<dbReference type="AlphaFoldDB" id="A0A9Q9UFP7"/>
<gene>
    <name evidence="1" type="ORF">C2S_11394</name>
</gene>
<name>A0A9Q9UFP7_FUSFU</name>
<comment type="caution">
    <text evidence="1">The sequence shown here is derived from an EMBL/GenBank/DDBJ whole genome shotgun (WGS) entry which is preliminary data.</text>
</comment>
<dbReference type="EMBL" id="CABFJX010000398">
    <property type="protein sequence ID" value="VTT79678.1"/>
    <property type="molecule type" value="Genomic_DNA"/>
</dbReference>
<protein>
    <submittedName>
        <fullName evidence="1">Uncharacterized protein</fullName>
    </submittedName>
</protein>
<sequence length="172" mass="18915">MTRTKPPNPTDVIGNPRGCCCCSGSNPTRPGTLHTSVPGQGRMQAPSLDPLPMTKVSIVRPIRIYAIEPRDPAISPALPLVVVCSKKRLCSEYHIFGTCPHSLAQIPVFLPMPQSTRQTQAQATTFSRPRQIFFILAHSKPSFIVTSISNPLRSQSPIRVEPPHRRLLFPSS</sequence>
<evidence type="ECO:0000313" key="2">
    <source>
        <dbReference type="Proteomes" id="UP000760494"/>
    </source>
</evidence>
<proteinExistence type="predicted"/>